<evidence type="ECO:0000313" key="3">
    <source>
        <dbReference type="Proteomes" id="UP001140949"/>
    </source>
</evidence>
<protein>
    <submittedName>
        <fullName evidence="2">Formin-like protein 6</fullName>
    </submittedName>
</protein>
<dbReference type="AlphaFoldDB" id="A0AAX6GPE7"/>
<proteinExistence type="predicted"/>
<evidence type="ECO:0000256" key="1">
    <source>
        <dbReference type="SAM" id="MobiDB-lite"/>
    </source>
</evidence>
<sequence length="43" mass="5231">MPGSTSRQALVAGRRRFRWEEARREEEPARRRQPLWCSSRMRS</sequence>
<feature type="region of interest" description="Disordered" evidence="1">
    <location>
        <begin position="23"/>
        <end position="43"/>
    </location>
</feature>
<dbReference type="Proteomes" id="UP001140949">
    <property type="component" value="Unassembled WGS sequence"/>
</dbReference>
<accession>A0AAX6GPE7</accession>
<evidence type="ECO:0000313" key="2">
    <source>
        <dbReference type="EMBL" id="KAJ6830423.1"/>
    </source>
</evidence>
<name>A0AAX6GPE7_IRIPA</name>
<comment type="caution">
    <text evidence="2">The sequence shown here is derived from an EMBL/GenBank/DDBJ whole genome shotgun (WGS) entry which is preliminary data.</text>
</comment>
<organism evidence="2 3">
    <name type="scientific">Iris pallida</name>
    <name type="common">Sweet iris</name>
    <dbReference type="NCBI Taxonomy" id="29817"/>
    <lineage>
        <taxon>Eukaryota</taxon>
        <taxon>Viridiplantae</taxon>
        <taxon>Streptophyta</taxon>
        <taxon>Embryophyta</taxon>
        <taxon>Tracheophyta</taxon>
        <taxon>Spermatophyta</taxon>
        <taxon>Magnoliopsida</taxon>
        <taxon>Liliopsida</taxon>
        <taxon>Asparagales</taxon>
        <taxon>Iridaceae</taxon>
        <taxon>Iridoideae</taxon>
        <taxon>Irideae</taxon>
        <taxon>Iris</taxon>
    </lineage>
</organism>
<reference evidence="2" key="1">
    <citation type="journal article" date="2023" name="GigaByte">
        <title>Genome assembly of the bearded iris, Iris pallida Lam.</title>
        <authorList>
            <person name="Bruccoleri R.E."/>
            <person name="Oakeley E.J."/>
            <person name="Faust A.M.E."/>
            <person name="Altorfer M."/>
            <person name="Dessus-Babus S."/>
            <person name="Burckhardt D."/>
            <person name="Oertli M."/>
            <person name="Naumann U."/>
            <person name="Petersen F."/>
            <person name="Wong J."/>
        </authorList>
    </citation>
    <scope>NUCLEOTIDE SEQUENCE</scope>
    <source>
        <strain evidence="2">GSM-AAB239-AS_SAM_17_03QT</strain>
    </source>
</reference>
<reference evidence="2" key="2">
    <citation type="submission" date="2023-04" db="EMBL/GenBank/DDBJ databases">
        <authorList>
            <person name="Bruccoleri R.E."/>
            <person name="Oakeley E.J."/>
            <person name="Faust A.-M."/>
            <person name="Dessus-Babus S."/>
            <person name="Altorfer M."/>
            <person name="Burckhardt D."/>
            <person name="Oertli M."/>
            <person name="Naumann U."/>
            <person name="Petersen F."/>
            <person name="Wong J."/>
        </authorList>
    </citation>
    <scope>NUCLEOTIDE SEQUENCE</scope>
    <source>
        <strain evidence="2">GSM-AAB239-AS_SAM_17_03QT</strain>
        <tissue evidence="2">Leaf</tissue>
    </source>
</reference>
<gene>
    <name evidence="2" type="ORF">M6B38_354300</name>
</gene>
<keyword evidence="3" id="KW-1185">Reference proteome</keyword>
<dbReference type="EMBL" id="JANAVB010017598">
    <property type="protein sequence ID" value="KAJ6830423.1"/>
    <property type="molecule type" value="Genomic_DNA"/>
</dbReference>